<name>A0ABT4H3K9_PAEAL</name>
<accession>A0ABT4H3K9</accession>
<gene>
    <name evidence="2" type="ORF">M5X12_22130</name>
</gene>
<dbReference type="EMBL" id="JAMDNP010000050">
    <property type="protein sequence ID" value="MCY9763236.1"/>
    <property type="molecule type" value="Genomic_DNA"/>
</dbReference>
<organism evidence="2 3">
    <name type="scientific">Paenibacillus alvei</name>
    <name type="common">Bacillus alvei</name>
    <dbReference type="NCBI Taxonomy" id="44250"/>
    <lineage>
        <taxon>Bacteria</taxon>
        <taxon>Bacillati</taxon>
        <taxon>Bacillota</taxon>
        <taxon>Bacilli</taxon>
        <taxon>Bacillales</taxon>
        <taxon>Paenibacillaceae</taxon>
        <taxon>Paenibacillus</taxon>
    </lineage>
</organism>
<proteinExistence type="predicted"/>
<feature type="region of interest" description="Disordered" evidence="1">
    <location>
        <begin position="36"/>
        <end position="57"/>
    </location>
</feature>
<protein>
    <submittedName>
        <fullName evidence="2">S-layer homology domain-containing protein</fullName>
    </submittedName>
</protein>
<reference evidence="2 3" key="1">
    <citation type="submission" date="2022-05" db="EMBL/GenBank/DDBJ databases">
        <title>Genome Sequencing of Bee-Associated Microbes.</title>
        <authorList>
            <person name="Dunlap C."/>
        </authorList>
    </citation>
    <scope>NUCLEOTIDE SEQUENCE [LARGE SCALE GENOMIC DNA]</scope>
    <source>
        <strain evidence="2 3">NRRL B-04010</strain>
    </source>
</reference>
<evidence type="ECO:0000256" key="1">
    <source>
        <dbReference type="SAM" id="MobiDB-lite"/>
    </source>
</evidence>
<comment type="caution">
    <text evidence="2">The sequence shown here is derived from an EMBL/GenBank/DDBJ whole genome shotgun (WGS) entry which is preliminary data.</text>
</comment>
<dbReference type="Proteomes" id="UP001527181">
    <property type="component" value="Unassembled WGS sequence"/>
</dbReference>
<evidence type="ECO:0000313" key="2">
    <source>
        <dbReference type="EMBL" id="MCY9763236.1"/>
    </source>
</evidence>
<evidence type="ECO:0000313" key="3">
    <source>
        <dbReference type="Proteomes" id="UP001527181"/>
    </source>
</evidence>
<sequence>MLANVLATRTSQVQKAFKDSSFIAAWAKEEVNGPYSEGISEGLPRWNISPESKNDPI</sequence>
<keyword evidence="3" id="KW-1185">Reference proteome</keyword>